<keyword evidence="2" id="KW-1185">Reference proteome</keyword>
<dbReference type="Pfam" id="PF05100">
    <property type="entry name" value="Phage_tail_L"/>
    <property type="match status" value="1"/>
</dbReference>
<accession>A0ABW7DJU5</accession>
<dbReference type="Proteomes" id="UP001605989">
    <property type="component" value="Unassembled WGS sequence"/>
</dbReference>
<organism evidence="1 2">
    <name type="scientific">Megasphaera hexanoica</name>
    <dbReference type="NCBI Taxonomy" id="1675036"/>
    <lineage>
        <taxon>Bacteria</taxon>
        <taxon>Bacillati</taxon>
        <taxon>Bacillota</taxon>
        <taxon>Negativicutes</taxon>
        <taxon>Veillonellales</taxon>
        <taxon>Veillonellaceae</taxon>
        <taxon>Megasphaera</taxon>
    </lineage>
</organism>
<comment type="caution">
    <text evidence="1">The sequence shown here is derived from an EMBL/GenBank/DDBJ whole genome shotgun (WGS) entry which is preliminary data.</text>
</comment>
<reference evidence="1 2" key="1">
    <citation type="submission" date="2024-10" db="EMBL/GenBank/DDBJ databases">
        <authorList>
            <person name="Sang B.-I."/>
            <person name="Prabhaharan D."/>
        </authorList>
    </citation>
    <scope>NUCLEOTIDE SEQUENCE [LARGE SCALE GENOMIC DNA]</scope>
    <source>
        <strain evidence="1 2">MH</strain>
    </source>
</reference>
<dbReference type="EMBL" id="JBIEKR010000001">
    <property type="protein sequence ID" value="MFG6271656.1"/>
    <property type="molecule type" value="Genomic_DNA"/>
</dbReference>
<evidence type="ECO:0000313" key="1">
    <source>
        <dbReference type="EMBL" id="MFG6271656.1"/>
    </source>
</evidence>
<dbReference type="InterPro" id="IPR006487">
    <property type="entry name" value="Phage_lambda_L"/>
</dbReference>
<gene>
    <name evidence="1" type="ORF">ACGTZG_00450</name>
</gene>
<name>A0ABW7DJU5_9FIRM</name>
<dbReference type="RefSeq" id="WP_113855930.1">
    <property type="nucleotide sequence ID" value="NZ_CP011940.1"/>
</dbReference>
<sequence>MLTWETAAIMEKNKLSSDKPFLLLLQVEHKSLPEVVRLARNTEDVTWNGHTWTRFPIKFESVTADGKTMPTCKISVSSCGGLLMTYVKKYEGLTDAVVTIYTVHAAMLDHTQPLLTLEFVNRGTSYDENWITFELGCAPDVYNRFPPDKYMMNYCPFVFKSIQCGYSGTAACCNNTLKECRIPSRFGGEQGMTGTYV</sequence>
<proteinExistence type="predicted"/>
<evidence type="ECO:0000313" key="2">
    <source>
        <dbReference type="Proteomes" id="UP001605989"/>
    </source>
</evidence>
<protein>
    <submittedName>
        <fullName evidence="1">Uncharacterized protein</fullName>
    </submittedName>
</protein>